<reference evidence="3 4" key="1">
    <citation type="journal article" date="2019" name="Nat. Ecol. Evol.">
        <title>Megaphylogeny resolves global patterns of mushroom evolution.</title>
        <authorList>
            <person name="Varga T."/>
            <person name="Krizsan K."/>
            <person name="Foldi C."/>
            <person name="Dima B."/>
            <person name="Sanchez-Garcia M."/>
            <person name="Sanchez-Ramirez S."/>
            <person name="Szollosi G.J."/>
            <person name="Szarkandi J.G."/>
            <person name="Papp V."/>
            <person name="Albert L."/>
            <person name="Andreopoulos W."/>
            <person name="Angelini C."/>
            <person name="Antonin V."/>
            <person name="Barry K.W."/>
            <person name="Bougher N.L."/>
            <person name="Buchanan P."/>
            <person name="Buyck B."/>
            <person name="Bense V."/>
            <person name="Catcheside P."/>
            <person name="Chovatia M."/>
            <person name="Cooper J."/>
            <person name="Damon W."/>
            <person name="Desjardin D."/>
            <person name="Finy P."/>
            <person name="Geml J."/>
            <person name="Haridas S."/>
            <person name="Hughes K."/>
            <person name="Justo A."/>
            <person name="Karasinski D."/>
            <person name="Kautmanova I."/>
            <person name="Kiss B."/>
            <person name="Kocsube S."/>
            <person name="Kotiranta H."/>
            <person name="LaButti K.M."/>
            <person name="Lechner B.E."/>
            <person name="Liimatainen K."/>
            <person name="Lipzen A."/>
            <person name="Lukacs Z."/>
            <person name="Mihaltcheva S."/>
            <person name="Morgado L.N."/>
            <person name="Niskanen T."/>
            <person name="Noordeloos M.E."/>
            <person name="Ohm R.A."/>
            <person name="Ortiz-Santana B."/>
            <person name="Ovrebo C."/>
            <person name="Racz N."/>
            <person name="Riley R."/>
            <person name="Savchenko A."/>
            <person name="Shiryaev A."/>
            <person name="Soop K."/>
            <person name="Spirin V."/>
            <person name="Szebenyi C."/>
            <person name="Tomsovsky M."/>
            <person name="Tulloss R.E."/>
            <person name="Uehling J."/>
            <person name="Grigoriev I.V."/>
            <person name="Vagvolgyi C."/>
            <person name="Papp T."/>
            <person name="Martin F.M."/>
            <person name="Miettinen O."/>
            <person name="Hibbett D.S."/>
            <person name="Nagy L.G."/>
        </authorList>
    </citation>
    <scope>NUCLEOTIDE SEQUENCE [LARGE SCALE GENOMIC DNA]</scope>
    <source>
        <strain evidence="3 4">CBS 121175</strain>
    </source>
</reference>
<sequence length="103" mass="11532">MPDLKRARKRKRYLGPSRPTRSARHIPGARSADSPPEPRNPTDHQPEIFRNANGFRVDKSHFVQAQTVVYNYEFTLVRFADGSKFGAISMASAALTAGFFVVP</sequence>
<keyword evidence="2" id="KW-1133">Transmembrane helix</keyword>
<keyword evidence="2" id="KW-0812">Transmembrane</keyword>
<feature type="compositionally biased region" description="Basic residues" evidence="1">
    <location>
        <begin position="1"/>
        <end position="13"/>
    </location>
</feature>
<feature type="region of interest" description="Disordered" evidence="1">
    <location>
        <begin position="1"/>
        <end position="47"/>
    </location>
</feature>
<keyword evidence="2" id="KW-0472">Membrane</keyword>
<gene>
    <name evidence="3" type="ORF">FA15DRAFT_709641</name>
</gene>
<organism evidence="3 4">
    <name type="scientific">Coprinopsis marcescibilis</name>
    <name type="common">Agaric fungus</name>
    <name type="synonym">Psathyrella marcescibilis</name>
    <dbReference type="NCBI Taxonomy" id="230819"/>
    <lineage>
        <taxon>Eukaryota</taxon>
        <taxon>Fungi</taxon>
        <taxon>Dikarya</taxon>
        <taxon>Basidiomycota</taxon>
        <taxon>Agaricomycotina</taxon>
        <taxon>Agaricomycetes</taxon>
        <taxon>Agaricomycetidae</taxon>
        <taxon>Agaricales</taxon>
        <taxon>Agaricineae</taxon>
        <taxon>Psathyrellaceae</taxon>
        <taxon>Coprinopsis</taxon>
    </lineage>
</organism>
<evidence type="ECO:0000313" key="3">
    <source>
        <dbReference type="EMBL" id="TFK18684.1"/>
    </source>
</evidence>
<evidence type="ECO:0000256" key="1">
    <source>
        <dbReference type="SAM" id="MobiDB-lite"/>
    </source>
</evidence>
<dbReference type="Proteomes" id="UP000307440">
    <property type="component" value="Unassembled WGS sequence"/>
</dbReference>
<dbReference type="EMBL" id="ML210384">
    <property type="protein sequence ID" value="TFK18684.1"/>
    <property type="molecule type" value="Genomic_DNA"/>
</dbReference>
<evidence type="ECO:0000313" key="4">
    <source>
        <dbReference type="Proteomes" id="UP000307440"/>
    </source>
</evidence>
<keyword evidence="4" id="KW-1185">Reference proteome</keyword>
<dbReference type="AlphaFoldDB" id="A0A5C3KFN2"/>
<protein>
    <submittedName>
        <fullName evidence="3">Uncharacterized protein</fullName>
    </submittedName>
</protein>
<proteinExistence type="predicted"/>
<feature type="transmembrane region" description="Helical" evidence="2">
    <location>
        <begin position="85"/>
        <end position="102"/>
    </location>
</feature>
<name>A0A5C3KFN2_COPMA</name>
<accession>A0A5C3KFN2</accession>
<evidence type="ECO:0000256" key="2">
    <source>
        <dbReference type="SAM" id="Phobius"/>
    </source>
</evidence>